<dbReference type="RefSeq" id="WP_212905220.1">
    <property type="nucleotide sequence ID" value="NZ_BOPZ01000042.1"/>
</dbReference>
<proteinExistence type="predicted"/>
<accession>A0A919S386</accession>
<feature type="transmembrane region" description="Helical" evidence="1">
    <location>
        <begin position="141"/>
        <end position="165"/>
    </location>
</feature>
<dbReference type="Pfam" id="PF11167">
    <property type="entry name" value="DUF2953"/>
    <property type="match status" value="1"/>
</dbReference>
<keyword evidence="1" id="KW-0812">Transmembrane</keyword>
<dbReference type="Proteomes" id="UP000679179">
    <property type="component" value="Unassembled WGS sequence"/>
</dbReference>
<sequence>MNFLYIIITIVSTLLTPIPLKTTIILKDKNLNIYLYRFKIFSTAKKEKDLKIDHKISDTIRDKFNYPKARRLMNLLSCNPIKPKIKMNYSLEYGFDDASTTAVSYGIIHQIISALNIFINVPLKLIKSQSKINPVFNSGKFFIYLKIKSIISVNLVKIIYIIILVKLRLK</sequence>
<evidence type="ECO:0000313" key="3">
    <source>
        <dbReference type="Proteomes" id="UP000679179"/>
    </source>
</evidence>
<keyword evidence="1" id="KW-0472">Membrane</keyword>
<evidence type="ECO:0000256" key="1">
    <source>
        <dbReference type="SAM" id="Phobius"/>
    </source>
</evidence>
<dbReference type="InterPro" id="IPR021338">
    <property type="entry name" value="DUF2953"/>
</dbReference>
<reference evidence="2" key="1">
    <citation type="submission" date="2021-03" db="EMBL/GenBank/DDBJ databases">
        <title>Taxonomic study of Clostridium polyendosporum from meadow-gley soil under rice.</title>
        <authorList>
            <person name="Kobayashi H."/>
            <person name="Tanizawa Y."/>
            <person name="Yagura M."/>
        </authorList>
    </citation>
    <scope>NUCLEOTIDE SEQUENCE</scope>
    <source>
        <strain evidence="2">JCM 30710</strain>
    </source>
</reference>
<evidence type="ECO:0000313" key="2">
    <source>
        <dbReference type="EMBL" id="GIM30551.1"/>
    </source>
</evidence>
<feature type="transmembrane region" description="Helical" evidence="1">
    <location>
        <begin position="6"/>
        <end position="26"/>
    </location>
</feature>
<dbReference type="EMBL" id="BOPZ01000042">
    <property type="protein sequence ID" value="GIM30551.1"/>
    <property type="molecule type" value="Genomic_DNA"/>
</dbReference>
<keyword evidence="1" id="KW-1133">Transmembrane helix</keyword>
<name>A0A919S386_9CLOT</name>
<protein>
    <recommendedName>
        <fullName evidence="4">DUF2953 domain-containing protein</fullName>
    </recommendedName>
</protein>
<organism evidence="2 3">
    <name type="scientific">Clostridium polyendosporum</name>
    <dbReference type="NCBI Taxonomy" id="69208"/>
    <lineage>
        <taxon>Bacteria</taxon>
        <taxon>Bacillati</taxon>
        <taxon>Bacillota</taxon>
        <taxon>Clostridia</taxon>
        <taxon>Eubacteriales</taxon>
        <taxon>Clostridiaceae</taxon>
        <taxon>Clostridium</taxon>
    </lineage>
</organism>
<keyword evidence="3" id="KW-1185">Reference proteome</keyword>
<dbReference type="AlphaFoldDB" id="A0A919S386"/>
<comment type="caution">
    <text evidence="2">The sequence shown here is derived from an EMBL/GenBank/DDBJ whole genome shotgun (WGS) entry which is preliminary data.</text>
</comment>
<evidence type="ECO:0008006" key="4">
    <source>
        <dbReference type="Google" id="ProtNLM"/>
    </source>
</evidence>
<gene>
    <name evidence="2" type="ORF">CPJCM30710_32170</name>
</gene>